<evidence type="ECO:0000256" key="3">
    <source>
        <dbReference type="ARBA" id="ARBA00022525"/>
    </source>
</evidence>
<evidence type="ECO:0000259" key="12">
    <source>
        <dbReference type="SMART" id="SM00245"/>
    </source>
</evidence>
<organism evidence="13 14">
    <name type="scientific">Lepisosteus oculatus</name>
    <name type="common">Spotted gar</name>
    <dbReference type="NCBI Taxonomy" id="7918"/>
    <lineage>
        <taxon>Eukaryota</taxon>
        <taxon>Metazoa</taxon>
        <taxon>Chordata</taxon>
        <taxon>Craniata</taxon>
        <taxon>Vertebrata</taxon>
        <taxon>Euteleostomi</taxon>
        <taxon>Actinopterygii</taxon>
        <taxon>Neopterygii</taxon>
        <taxon>Holostei</taxon>
        <taxon>Semionotiformes</taxon>
        <taxon>Lepisosteidae</taxon>
        <taxon>Lepisosteus</taxon>
    </lineage>
</organism>
<dbReference type="Pfam" id="PF03572">
    <property type="entry name" value="Peptidase_S41"/>
    <property type="match status" value="4"/>
</dbReference>
<dbReference type="PANTHER" id="PTHR11261">
    <property type="entry name" value="INTERPHOTORECEPTOR RETINOID-BINDING PROTEIN"/>
    <property type="match status" value="1"/>
</dbReference>
<dbReference type="InterPro" id="IPR029045">
    <property type="entry name" value="ClpP/crotonase-like_dom_sf"/>
</dbReference>
<feature type="domain" description="Tail specific protease" evidence="12">
    <location>
        <begin position="1005"/>
        <end position="1203"/>
    </location>
</feature>
<feature type="signal peptide" evidence="11">
    <location>
        <begin position="1"/>
        <end position="19"/>
    </location>
</feature>
<keyword evidence="14" id="KW-1185">Reference proteome</keyword>
<dbReference type="Gene3D" id="3.30.750.44">
    <property type="match status" value="4"/>
</dbReference>
<evidence type="ECO:0000256" key="10">
    <source>
        <dbReference type="ARBA" id="ARBA00080101"/>
    </source>
</evidence>
<evidence type="ECO:0000256" key="2">
    <source>
        <dbReference type="ARBA" id="ARBA00009179"/>
    </source>
</evidence>
<dbReference type="GeneTree" id="ENSGT00390000014726"/>
<dbReference type="AlphaFoldDB" id="W5M8F6"/>
<dbReference type="SMART" id="SM00245">
    <property type="entry name" value="TSPc"/>
    <property type="match status" value="4"/>
</dbReference>
<dbReference type="Bgee" id="ENSLOCG00000003909">
    <property type="expression patterns" value="Expressed in camera-type eye and 4 other cell types or tissues"/>
</dbReference>
<accession>W5M8F6</accession>
<evidence type="ECO:0000256" key="5">
    <source>
        <dbReference type="ARBA" id="ARBA00022729"/>
    </source>
</evidence>
<dbReference type="eggNOG" id="ENOG502QW81">
    <property type="taxonomic scope" value="Eukaryota"/>
</dbReference>
<evidence type="ECO:0000256" key="7">
    <source>
        <dbReference type="ARBA" id="ARBA00023180"/>
    </source>
</evidence>
<dbReference type="EMBL" id="AHAT01025231">
    <property type="status" value="NOT_ANNOTATED_CDS"/>
    <property type="molecule type" value="Genomic_DNA"/>
</dbReference>
<dbReference type="GO" id="GO:0008236">
    <property type="term" value="F:serine-type peptidase activity"/>
    <property type="evidence" value="ECO:0007669"/>
    <property type="project" value="InterPro"/>
</dbReference>
<keyword evidence="7" id="KW-0325">Glycoprotein</keyword>
<dbReference type="CDD" id="cd07563">
    <property type="entry name" value="Peptidase_S41_IRBP"/>
    <property type="match status" value="4"/>
</dbReference>
<dbReference type="HOGENOM" id="CLU_279077_0_0_1"/>
<keyword evidence="3" id="KW-0964">Secreted</keyword>
<feature type="chain" id="PRO_5004865703" description="Retinol-binding protein 3" evidence="11">
    <location>
        <begin position="20"/>
        <end position="1223"/>
    </location>
</feature>
<dbReference type="Gene3D" id="3.90.226.10">
    <property type="entry name" value="2-enoyl-CoA Hydratase, Chain A, domain 1"/>
    <property type="match status" value="4"/>
</dbReference>
<feature type="domain" description="Tail specific protease" evidence="12">
    <location>
        <begin position="704"/>
        <end position="901"/>
    </location>
</feature>
<evidence type="ECO:0000256" key="6">
    <source>
        <dbReference type="ARBA" id="ARBA00022737"/>
    </source>
</evidence>
<dbReference type="GO" id="GO:0006508">
    <property type="term" value="P:proteolysis"/>
    <property type="evidence" value="ECO:0007669"/>
    <property type="project" value="InterPro"/>
</dbReference>
<proteinExistence type="inferred from homology"/>
<feature type="domain" description="Tail specific protease" evidence="12">
    <location>
        <begin position="108"/>
        <end position="305"/>
    </location>
</feature>
<evidence type="ECO:0000256" key="8">
    <source>
        <dbReference type="ARBA" id="ARBA00069018"/>
    </source>
</evidence>
<dbReference type="GO" id="GO:0033165">
    <property type="term" value="C:interphotoreceptor matrix"/>
    <property type="evidence" value="ECO:0007669"/>
    <property type="project" value="UniProtKB-SubCell"/>
</dbReference>
<comment type="similarity">
    <text evidence="2">Belongs to the peptidase S41A family.</text>
</comment>
<dbReference type="PANTHER" id="PTHR11261:SF3">
    <property type="entry name" value="RETINOL-BINDING PROTEIN 3"/>
    <property type="match status" value="1"/>
</dbReference>
<evidence type="ECO:0000256" key="11">
    <source>
        <dbReference type="SAM" id="SignalP"/>
    </source>
</evidence>
<dbReference type="SUPFAM" id="SSF52096">
    <property type="entry name" value="ClpP/crotonase"/>
    <property type="match status" value="4"/>
</dbReference>
<evidence type="ECO:0000256" key="9">
    <source>
        <dbReference type="ARBA" id="ARBA00079306"/>
    </source>
</evidence>
<dbReference type="STRING" id="7918.ENSLOCP00000004664"/>
<keyword evidence="5 11" id="KW-0732">Signal</keyword>
<evidence type="ECO:0000256" key="4">
    <source>
        <dbReference type="ARBA" id="ARBA00022530"/>
    </source>
</evidence>
<evidence type="ECO:0000313" key="13">
    <source>
        <dbReference type="Ensembl" id="ENSLOCP00000004664.1"/>
    </source>
</evidence>
<feature type="domain" description="Tail specific protease" evidence="12">
    <location>
        <begin position="406"/>
        <end position="602"/>
    </location>
</feature>
<dbReference type="InParanoid" id="W5M8F6"/>
<name>W5M8F6_LEPOC</name>
<protein>
    <recommendedName>
        <fullName evidence="8">Retinol-binding protein 3</fullName>
    </recommendedName>
    <alternativeName>
        <fullName evidence="9">Interphotoreceptor retinoid-binding protein</fullName>
    </alternativeName>
    <alternativeName>
        <fullName evidence="10">Interstitial retinol-binding protein</fullName>
    </alternativeName>
</protein>
<dbReference type="Pfam" id="PF11918">
    <property type="entry name" value="Peptidase_S41_N"/>
    <property type="match status" value="4"/>
</dbReference>
<reference evidence="14" key="1">
    <citation type="submission" date="2011-12" db="EMBL/GenBank/DDBJ databases">
        <title>The Draft Genome of Lepisosteus oculatus.</title>
        <authorList>
            <consortium name="The Broad Institute Genome Assembly &amp; Analysis Group"/>
            <consortium name="Computational R&amp;D Group"/>
            <consortium name="and Sequencing Platform"/>
            <person name="Di Palma F."/>
            <person name="Alfoldi J."/>
            <person name="Johnson J."/>
            <person name="Berlin A."/>
            <person name="Gnerre S."/>
            <person name="Jaffe D."/>
            <person name="MacCallum I."/>
            <person name="Young S."/>
            <person name="Walker B.J."/>
            <person name="Lander E.S."/>
            <person name="Lindblad-Toh K."/>
        </authorList>
    </citation>
    <scope>NUCLEOTIDE SEQUENCE [LARGE SCALE GENOMIC DNA]</scope>
</reference>
<keyword evidence="6" id="KW-0677">Repeat</keyword>
<evidence type="ECO:0000256" key="1">
    <source>
        <dbReference type="ARBA" id="ARBA00004593"/>
    </source>
</evidence>
<dbReference type="FunFam" id="3.90.226.10:FF:000038">
    <property type="entry name" value="Retinol-binding protein 3"/>
    <property type="match status" value="1"/>
</dbReference>
<dbReference type="OMA" id="VHKVWEP"/>
<dbReference type="Proteomes" id="UP000018468">
    <property type="component" value="Linkage group LG5"/>
</dbReference>
<sequence>MARLVLLLAALVVSHHASAAPSSFQPGLVRDMAKVLLDNYCFPVNMAEMQESIERAMSSGEILLVSDPTKLAAVLTAGVQGALNDPRLIVSYEPNTSPSKPDAIPPLPPDQLVSIIKHSVKYEVLENNIGYLRIDHVIGENIIETVGQLLVDSVWNNVMHTSSLILDLRYSTTGQVSGIPYIVSYFSEAEPLIHIDTVYDRPSNTTKEFWTLPSVLGQRYRKDKDLIILISKHTIGVAEDVAYTLKHLNRAITVGERSAGGSLKIEKLQIGKSEFYITVPVARSINPITGQTWEVNGVFPCVTVNAEDALKKAISILAVRSATPKVVHSVSDTIKRYYSFVDRVPSILHHISLIDFSSVISEEDLTSKLNHEVQSVSEDPRIMIKVMAEPPVTIEDAPAADKLPDIPEMLQAIVDTVFKVSILPGNIGYLRFDEFGEASMLVKLGEQIVQKVWDPIKDTTSLIIDIRYNTGGPSAAVPILLTYFQDPTPPVHFFTIYNRITNSTNEFHTLPNIRGQPYGSKRGVYVLTSQHTATAAEEFAYLMQSMNRATVIGEITSGTLLHSRSFQVEDTKIVITIPVINFFDNSGECWLGGGVVPDSIVLADEALETAQEIISFHPEVHALIEETGKLLEAHYAIPEVATKVKRVLESKWSNGSYRSVVDYESLDSQLTSDLQETSGDHRLHVFYSEVEPELLKDQVSKVPTAEEIGYIVDALFKVEVLPGNVGYLRFDLMADAEIIRAIGPQLLDQVWNKIVDTDVLILDMRYNTGGYSTAIPILCSYFFDAEPVRHLYTVFDRTSATMTEIMTQPSLLGQRYGLEKSIFILTSHKSGSAAEAFTRALKDLGRATVIGEPTVGGSLSIGTYRIGESHLYATIPNQVVLSAVTGKVWSVSGVEPHVAVQANDAMSVALRIIDLRARIPSIVQAAGKLVADNYAFAHTGESAAEKLALLVHSRNYNVIDSEAELADKLTTDLQELTGDKNIKASYIPDHSKGTVPGLSPVQVLSPEMFEDLIKSSFHTDVFDNNIGYLRFDMFGDFEHMPHVSVLLVEHVWKKISHTNALIIDLRYNTGGPTSSIAGLCSYFFDEDQAILLDKIYDRPSNLTSDMWTLSQLTAEGERYGSKKSVVILTSGATAGAAEEFVHIMKRLGRALVVGKATRGGCHPPETYPVGGSHLYLTLPTARSDGSQGPSWEGVGVAPHVESAPDMALDTAKQMLSSHLHSQR</sequence>
<dbReference type="Ensembl" id="ENSLOCT00000004672.1">
    <property type="protein sequence ID" value="ENSLOCP00000004664.1"/>
    <property type="gene ID" value="ENSLOCG00000003909.1"/>
</dbReference>
<dbReference type="InterPro" id="IPR005151">
    <property type="entry name" value="Tail-specific_protease"/>
</dbReference>
<evidence type="ECO:0000313" key="14">
    <source>
        <dbReference type="Proteomes" id="UP000018468"/>
    </source>
</evidence>
<comment type="subcellular location">
    <subcellularLocation>
        <location evidence="1">Secreted</location>
        <location evidence="1">Extracellular space</location>
        <location evidence="1">Extracellular matrix</location>
        <location evidence="1">Interphotoreceptor matrix</location>
    </subcellularLocation>
</comment>
<reference evidence="13" key="2">
    <citation type="submission" date="2025-08" db="UniProtKB">
        <authorList>
            <consortium name="Ensembl"/>
        </authorList>
    </citation>
    <scope>IDENTIFICATION</scope>
</reference>
<reference evidence="13" key="3">
    <citation type="submission" date="2025-09" db="UniProtKB">
        <authorList>
            <consortium name="Ensembl"/>
        </authorList>
    </citation>
    <scope>IDENTIFICATION</scope>
</reference>
<keyword evidence="4" id="KW-0272">Extracellular matrix</keyword>